<proteinExistence type="inferred from homology"/>
<evidence type="ECO:0000313" key="8">
    <source>
        <dbReference type="Proteomes" id="UP001138709"/>
    </source>
</evidence>
<dbReference type="InterPro" id="IPR002129">
    <property type="entry name" value="PyrdxlP-dep_de-COase"/>
</dbReference>
<accession>A0A9X9X5C8</accession>
<evidence type="ECO:0000256" key="1">
    <source>
        <dbReference type="ARBA" id="ARBA00001933"/>
    </source>
</evidence>
<comment type="caution">
    <text evidence="7">The sequence shown here is derived from an EMBL/GenBank/DDBJ whole genome shotgun (WGS) entry which is preliminary data.</text>
</comment>
<dbReference type="SUPFAM" id="SSF53383">
    <property type="entry name" value="PLP-dependent transferases"/>
    <property type="match status" value="1"/>
</dbReference>
<feature type="modified residue" description="N6-(pyridoxal phosphate)lysine" evidence="5">
    <location>
        <position position="241"/>
    </location>
</feature>
<dbReference type="GO" id="GO:0016020">
    <property type="term" value="C:membrane"/>
    <property type="evidence" value="ECO:0007669"/>
    <property type="project" value="GOC"/>
</dbReference>
<gene>
    <name evidence="7" type="ORF">GXW74_00295</name>
</gene>
<dbReference type="Proteomes" id="UP001138709">
    <property type="component" value="Unassembled WGS sequence"/>
</dbReference>
<dbReference type="Gene3D" id="6.10.140.2150">
    <property type="match status" value="1"/>
</dbReference>
<dbReference type="InterPro" id="IPR015422">
    <property type="entry name" value="PyrdxlP-dep_Trfase_small"/>
</dbReference>
<dbReference type="GO" id="GO:0019752">
    <property type="term" value="P:carboxylic acid metabolic process"/>
    <property type="evidence" value="ECO:0007669"/>
    <property type="project" value="InterPro"/>
</dbReference>
<dbReference type="GO" id="GO:0030170">
    <property type="term" value="F:pyridoxal phosphate binding"/>
    <property type="evidence" value="ECO:0007669"/>
    <property type="project" value="InterPro"/>
</dbReference>
<dbReference type="GO" id="GO:0008483">
    <property type="term" value="F:transaminase activity"/>
    <property type="evidence" value="ECO:0007669"/>
    <property type="project" value="UniProtKB-KW"/>
</dbReference>
<keyword evidence="7" id="KW-0032">Aminotransferase</keyword>
<dbReference type="AlphaFoldDB" id="A0A9X9X5C8"/>
<evidence type="ECO:0000313" key="7">
    <source>
        <dbReference type="EMBL" id="MBR0678914.1"/>
    </source>
</evidence>
<reference evidence="7" key="1">
    <citation type="submission" date="2020-01" db="EMBL/GenBank/DDBJ databases">
        <authorList>
            <person name="Rat A."/>
        </authorList>
    </citation>
    <scope>NUCLEOTIDE SEQUENCE</scope>
    <source>
        <strain evidence="7">LMG 31228</strain>
    </source>
</reference>
<dbReference type="EMBL" id="JAAEDL010000001">
    <property type="protein sequence ID" value="MBR0678914.1"/>
    <property type="molecule type" value="Genomic_DNA"/>
</dbReference>
<dbReference type="GO" id="GO:0030149">
    <property type="term" value="P:sphingolipid catabolic process"/>
    <property type="evidence" value="ECO:0007669"/>
    <property type="project" value="TreeGrafter"/>
</dbReference>
<name>A0A9X9X5C8_9PROT</name>
<reference evidence="7" key="2">
    <citation type="journal article" date="2021" name="Syst. Appl. Microbiol.">
        <title>Roseomonas hellenica sp. nov., isolated from roots of wild-growing Alkanna tinctoria.</title>
        <authorList>
            <person name="Rat A."/>
            <person name="Naranjo H.D."/>
            <person name="Lebbe L."/>
            <person name="Cnockaert M."/>
            <person name="Krigas N."/>
            <person name="Grigoriadou K."/>
            <person name="Maloupa E."/>
            <person name="Willems A."/>
        </authorList>
    </citation>
    <scope>NUCLEOTIDE SEQUENCE</scope>
    <source>
        <strain evidence="7">LMG 31228</strain>
    </source>
</reference>
<dbReference type="PANTHER" id="PTHR42735">
    <property type="match status" value="1"/>
</dbReference>
<dbReference type="InterPro" id="IPR050477">
    <property type="entry name" value="GrpII_AminoAcid_Decarb"/>
</dbReference>
<dbReference type="Gene3D" id="3.90.1150.10">
    <property type="entry name" value="Aspartate Aminotransferase, domain 1"/>
    <property type="match status" value="1"/>
</dbReference>
<dbReference type="RefSeq" id="WP_211844273.1">
    <property type="nucleotide sequence ID" value="NZ_JAAEDL010000001.1"/>
</dbReference>
<keyword evidence="8" id="KW-1185">Reference proteome</keyword>
<evidence type="ECO:0000256" key="4">
    <source>
        <dbReference type="ARBA" id="ARBA00038302"/>
    </source>
</evidence>
<dbReference type="Pfam" id="PF00282">
    <property type="entry name" value="Pyridoxal_deC"/>
    <property type="match status" value="1"/>
</dbReference>
<evidence type="ECO:0000256" key="5">
    <source>
        <dbReference type="PIRSR" id="PIRSR602129-50"/>
    </source>
</evidence>
<keyword evidence="3 6" id="KW-0456">Lyase</keyword>
<protein>
    <submittedName>
        <fullName evidence="7">Aspartate aminotransferase family protein</fullName>
    </submittedName>
</protein>
<dbReference type="InterPro" id="IPR015421">
    <property type="entry name" value="PyrdxlP-dep_Trfase_major"/>
</dbReference>
<keyword evidence="2 5" id="KW-0663">Pyridoxal phosphate</keyword>
<comment type="cofactor">
    <cofactor evidence="1 5 6">
        <name>pyridoxal 5'-phosphate</name>
        <dbReference type="ChEBI" id="CHEBI:597326"/>
    </cofactor>
</comment>
<dbReference type="GO" id="GO:0008117">
    <property type="term" value="F:sphinganine-1-phosphate aldolase activity"/>
    <property type="evidence" value="ECO:0007669"/>
    <property type="project" value="TreeGrafter"/>
</dbReference>
<keyword evidence="7" id="KW-0808">Transferase</keyword>
<evidence type="ECO:0000256" key="2">
    <source>
        <dbReference type="ARBA" id="ARBA00022898"/>
    </source>
</evidence>
<dbReference type="Gene3D" id="3.40.640.10">
    <property type="entry name" value="Type I PLP-dependent aspartate aminotransferase-like (Major domain)"/>
    <property type="match status" value="1"/>
</dbReference>
<evidence type="ECO:0000256" key="3">
    <source>
        <dbReference type="ARBA" id="ARBA00023239"/>
    </source>
</evidence>
<evidence type="ECO:0000256" key="6">
    <source>
        <dbReference type="RuleBase" id="RU000382"/>
    </source>
</evidence>
<sequence length="414" mass="44571">MTTIPARGLPRQAILAELEERKRGDRSWRQGKLAVYFYWLDEELERVQQEAYLAFWTENNLGQRAFPSLKSLEEEVIAMALSLLGGGAASGGTFTSGGSESIFLALMAARNRARSRRRVTRPNIVLPDSAHLTFDRAAEALGIEARRVPVGPALRAGVAAMAARMDADTVALVGSAPNYPFGTFDPIPELAALAAARGVWMHVDACVGGFLAPYVRRLGHDIPPFELSVPGVTSLSADIHKHGMAPKGASLLLVADAADREWHKFESRAWQRGPYAAYTTQGTRPGGAVAAAWAAMSHLGEEGYLRCARLIMEAKTIMTAGISAIPGLEILAPSDLGIFVWRSVDPALDIGKVAAAMDAEGWLVGRQQEPDGIHLHLNPIHRRFAEDYVAAVSRAVGAARAGEGARMGANERTY</sequence>
<dbReference type="InterPro" id="IPR015424">
    <property type="entry name" value="PyrdxlP-dep_Trfase"/>
</dbReference>
<organism evidence="7 8">
    <name type="scientific">Neoroseomonas eburnea</name>
    <dbReference type="NCBI Taxonomy" id="1346889"/>
    <lineage>
        <taxon>Bacteria</taxon>
        <taxon>Pseudomonadati</taxon>
        <taxon>Pseudomonadota</taxon>
        <taxon>Alphaproteobacteria</taxon>
        <taxon>Acetobacterales</taxon>
        <taxon>Acetobacteraceae</taxon>
        <taxon>Neoroseomonas</taxon>
    </lineage>
</organism>
<comment type="similarity">
    <text evidence="4">Belongs to the group II decarboxylase family. Sphingosine-1-phosphate lyase subfamily.</text>
</comment>
<dbReference type="PANTHER" id="PTHR42735:SF6">
    <property type="entry name" value="SPHINGOSINE-1-PHOSPHATE LYASE 1"/>
    <property type="match status" value="1"/>
</dbReference>